<evidence type="ECO:0000256" key="4">
    <source>
        <dbReference type="ARBA" id="ARBA00022741"/>
    </source>
</evidence>
<organism evidence="10 11">
    <name type="scientific">Candidatus Vogelbacteria bacterium RIFOXYD1_FULL_46_19</name>
    <dbReference type="NCBI Taxonomy" id="1802439"/>
    <lineage>
        <taxon>Bacteria</taxon>
        <taxon>Candidatus Vogeliibacteriota</taxon>
    </lineage>
</organism>
<dbReference type="SUPFAM" id="SSF52540">
    <property type="entry name" value="P-loop containing nucleoside triphosphate hydrolases"/>
    <property type="match status" value="1"/>
</dbReference>
<evidence type="ECO:0000256" key="2">
    <source>
        <dbReference type="ARBA" id="ARBA00020675"/>
    </source>
</evidence>
<dbReference type="Pfam" id="PF00009">
    <property type="entry name" value="GTP_EFTU"/>
    <property type="match status" value="1"/>
</dbReference>
<gene>
    <name evidence="10" type="ORF">A2589_02480</name>
</gene>
<dbReference type="GO" id="GO:0005737">
    <property type="term" value="C:cytoplasm"/>
    <property type="evidence" value="ECO:0007669"/>
    <property type="project" value="UniProtKB-UniRule"/>
</dbReference>
<comment type="caution">
    <text evidence="10">The sequence shown here is derived from an EMBL/GenBank/DDBJ whole genome shotgun (WGS) entry which is preliminary data.</text>
</comment>
<dbReference type="AlphaFoldDB" id="A0A1G2QHJ5"/>
<dbReference type="SUPFAM" id="SSF50447">
    <property type="entry name" value="Translation proteins"/>
    <property type="match status" value="1"/>
</dbReference>
<keyword evidence="3 8" id="KW-0396">Initiation factor</keyword>
<dbReference type="InterPro" id="IPR023115">
    <property type="entry name" value="TIF_IF2_dom3"/>
</dbReference>
<evidence type="ECO:0000256" key="3">
    <source>
        <dbReference type="ARBA" id="ARBA00022540"/>
    </source>
</evidence>
<dbReference type="PANTHER" id="PTHR43381:SF5">
    <property type="entry name" value="TR-TYPE G DOMAIN-CONTAINING PROTEIN"/>
    <property type="match status" value="1"/>
</dbReference>
<name>A0A1G2QHJ5_9BACT</name>
<dbReference type="InterPro" id="IPR000178">
    <property type="entry name" value="TF_IF2_bacterial-like"/>
</dbReference>
<dbReference type="InterPro" id="IPR027417">
    <property type="entry name" value="P-loop_NTPase"/>
</dbReference>
<dbReference type="GO" id="GO:0003743">
    <property type="term" value="F:translation initiation factor activity"/>
    <property type="evidence" value="ECO:0007669"/>
    <property type="project" value="UniProtKB-UniRule"/>
</dbReference>
<dbReference type="SUPFAM" id="SSF52156">
    <property type="entry name" value="Initiation factor IF2/eIF5b, domain 3"/>
    <property type="match status" value="1"/>
</dbReference>
<evidence type="ECO:0000256" key="8">
    <source>
        <dbReference type="RuleBase" id="RU000644"/>
    </source>
</evidence>
<dbReference type="EMBL" id="MHTK01000004">
    <property type="protein sequence ID" value="OHA59888.1"/>
    <property type="molecule type" value="Genomic_DNA"/>
</dbReference>
<evidence type="ECO:0000256" key="7">
    <source>
        <dbReference type="NCBIfam" id="TIGR00487"/>
    </source>
</evidence>
<comment type="function">
    <text evidence="8">One of the essential components for the initiation of protein synthesis. Protects formylmethionyl-tRNA from spontaneous hydrolysis and promotes its binding to the 30S ribosomal subunits. Also involved in the hydrolysis of GTP during the formation of the 70S ribosomal complex.</text>
</comment>
<dbReference type="Proteomes" id="UP000177838">
    <property type="component" value="Unassembled WGS sequence"/>
</dbReference>
<evidence type="ECO:0000256" key="5">
    <source>
        <dbReference type="ARBA" id="ARBA00022917"/>
    </source>
</evidence>
<dbReference type="Gene3D" id="3.40.50.300">
    <property type="entry name" value="P-loop containing nucleotide triphosphate hydrolases"/>
    <property type="match status" value="1"/>
</dbReference>
<dbReference type="NCBIfam" id="TIGR00487">
    <property type="entry name" value="IF-2"/>
    <property type="match status" value="1"/>
</dbReference>
<evidence type="ECO:0000313" key="11">
    <source>
        <dbReference type="Proteomes" id="UP000177838"/>
    </source>
</evidence>
<keyword evidence="4" id="KW-0547">Nucleotide-binding</keyword>
<dbReference type="FunFam" id="3.40.50.300:FF:000019">
    <property type="entry name" value="Translation initiation factor IF-2"/>
    <property type="match status" value="1"/>
</dbReference>
<dbReference type="Pfam" id="PF11987">
    <property type="entry name" value="IF-2"/>
    <property type="match status" value="1"/>
</dbReference>
<dbReference type="InterPro" id="IPR000795">
    <property type="entry name" value="T_Tr_GTP-bd_dom"/>
</dbReference>
<keyword evidence="5 8" id="KW-0648">Protein biosynthesis</keyword>
<dbReference type="CDD" id="cd01887">
    <property type="entry name" value="IF2_eIF5B"/>
    <property type="match status" value="1"/>
</dbReference>
<sequence>MTAATSAQFKSAVRPPVVVVVGHIDHGKSTLLDYIRKSNVVATEAGGITQHTSAYEVIHPAEDGIERKLTFLDTPGHEAFAEMRARGASVSDVAILVVSAEDGVKPQTLEALAAVKAAGIPFVVAINKIDRPNANPDRVKQELGEHEVYVESYGGKVPSVNISAKTGEGISDLLDLILLVSDLENLTGIISEPADGYVLESYLDPKVGITITLIIKNGTLLLGDLVVIEDKMAKIKKIENFLGNSIKSASLSAPVKIYGFTDPVEVGQDFKAFGNKKEAEKYVKDHTDKKEVTDAKSPVAATLGSESVELAMVIKSDSHGTLEAVMHEVCKLASDRVRFKIVDTGIGTITDRDLKLLIGSSHPLVAGFNVRADRSASDLAERYNVPLQTFDIIYKLTEWLEEQLKLNRPELTEEVVMGQVKILKVFSQNNTKQVVGGQVQTGRFKKGASVKIVRREAEIGRGKVVELQAQKVAVAEVLEGDQFGTMIDAKIQLSAGDVLQAVEMVTQ</sequence>
<dbReference type="FunFam" id="3.40.50.10050:FF:000001">
    <property type="entry name" value="Translation initiation factor IF-2"/>
    <property type="match status" value="1"/>
</dbReference>
<dbReference type="InterPro" id="IPR005225">
    <property type="entry name" value="Small_GTP-bd"/>
</dbReference>
<dbReference type="Gene3D" id="3.40.50.10050">
    <property type="entry name" value="Translation initiation factor IF- 2, domain 3"/>
    <property type="match status" value="1"/>
</dbReference>
<comment type="similarity">
    <text evidence="1 8">Belongs to the TRAFAC class translation factor GTPase superfamily. Classic translation factor GTPase family. IF-2 subfamily.</text>
</comment>
<reference evidence="10 11" key="1">
    <citation type="journal article" date="2016" name="Nat. Commun.">
        <title>Thousands of microbial genomes shed light on interconnected biogeochemical processes in an aquifer system.</title>
        <authorList>
            <person name="Anantharaman K."/>
            <person name="Brown C.T."/>
            <person name="Hug L.A."/>
            <person name="Sharon I."/>
            <person name="Castelle C.J."/>
            <person name="Probst A.J."/>
            <person name="Thomas B.C."/>
            <person name="Singh A."/>
            <person name="Wilkins M.J."/>
            <person name="Karaoz U."/>
            <person name="Brodie E.L."/>
            <person name="Williams K.H."/>
            <person name="Hubbard S.S."/>
            <person name="Banfield J.F."/>
        </authorList>
    </citation>
    <scope>NUCLEOTIDE SEQUENCE [LARGE SCALE GENOMIC DNA]</scope>
</reference>
<evidence type="ECO:0000313" key="10">
    <source>
        <dbReference type="EMBL" id="OHA59888.1"/>
    </source>
</evidence>
<dbReference type="InterPro" id="IPR053905">
    <property type="entry name" value="EF-G-like_DII"/>
</dbReference>
<dbReference type="InterPro" id="IPR015760">
    <property type="entry name" value="TIF_IF2"/>
</dbReference>
<dbReference type="PANTHER" id="PTHR43381">
    <property type="entry name" value="TRANSLATION INITIATION FACTOR IF-2-RELATED"/>
    <property type="match status" value="1"/>
</dbReference>
<protein>
    <recommendedName>
        <fullName evidence="2 7">Translation initiation factor IF-2</fullName>
    </recommendedName>
</protein>
<dbReference type="PRINTS" id="PR00315">
    <property type="entry name" value="ELONGATNFCT"/>
</dbReference>
<evidence type="ECO:0000259" key="9">
    <source>
        <dbReference type="PROSITE" id="PS51722"/>
    </source>
</evidence>
<dbReference type="STRING" id="1802439.A2589_02480"/>
<dbReference type="Pfam" id="PF22042">
    <property type="entry name" value="EF-G_D2"/>
    <property type="match status" value="1"/>
</dbReference>
<dbReference type="GO" id="GO:0003924">
    <property type="term" value="F:GTPase activity"/>
    <property type="evidence" value="ECO:0007669"/>
    <property type="project" value="InterPro"/>
</dbReference>
<dbReference type="InterPro" id="IPR036925">
    <property type="entry name" value="TIF_IF2_dom3_sf"/>
</dbReference>
<evidence type="ECO:0000256" key="6">
    <source>
        <dbReference type="ARBA" id="ARBA00023134"/>
    </source>
</evidence>
<feature type="domain" description="Tr-type G" evidence="9">
    <location>
        <begin position="13"/>
        <end position="186"/>
    </location>
</feature>
<dbReference type="PROSITE" id="PS51722">
    <property type="entry name" value="G_TR_2"/>
    <property type="match status" value="1"/>
</dbReference>
<dbReference type="NCBIfam" id="TIGR00231">
    <property type="entry name" value="small_GTP"/>
    <property type="match status" value="1"/>
</dbReference>
<evidence type="ECO:0000256" key="1">
    <source>
        <dbReference type="ARBA" id="ARBA00007733"/>
    </source>
</evidence>
<accession>A0A1G2QHJ5</accession>
<proteinExistence type="inferred from homology"/>
<dbReference type="Gene3D" id="2.40.30.10">
    <property type="entry name" value="Translation factors"/>
    <property type="match status" value="2"/>
</dbReference>
<keyword evidence="6" id="KW-0342">GTP-binding</keyword>
<dbReference type="InterPro" id="IPR009000">
    <property type="entry name" value="Transl_B-barrel_sf"/>
</dbReference>
<dbReference type="GO" id="GO:0005525">
    <property type="term" value="F:GTP binding"/>
    <property type="evidence" value="ECO:0007669"/>
    <property type="project" value="UniProtKB-KW"/>
</dbReference>